<dbReference type="PANTHER" id="PTHR17985:SF8">
    <property type="entry name" value="TRANSPORT AND GOLGI ORGANIZATION PROTEIN 2 HOMOLOG"/>
    <property type="match status" value="1"/>
</dbReference>
<evidence type="ECO:0000313" key="1">
    <source>
        <dbReference type="EMBL" id="RZU38256.1"/>
    </source>
</evidence>
<gene>
    <name evidence="1" type="ORF">EV700_2835</name>
</gene>
<dbReference type="Proteomes" id="UP000292423">
    <property type="component" value="Unassembled WGS sequence"/>
</dbReference>
<accession>A0A4V2G3T5</accession>
<protein>
    <submittedName>
        <fullName evidence="1">Uncharacterized protein with NRDE domain</fullName>
    </submittedName>
</protein>
<dbReference type="RefSeq" id="WP_130414933.1">
    <property type="nucleotide sequence ID" value="NZ_SHKX01000014.1"/>
</dbReference>
<dbReference type="Pfam" id="PF05742">
    <property type="entry name" value="TANGO2"/>
    <property type="match status" value="1"/>
</dbReference>
<dbReference type="EMBL" id="SHKX01000014">
    <property type="protein sequence ID" value="RZU38256.1"/>
    <property type="molecule type" value="Genomic_DNA"/>
</dbReference>
<comment type="caution">
    <text evidence="1">The sequence shown here is derived from an EMBL/GenBank/DDBJ whole genome shotgun (WGS) entry which is preliminary data.</text>
</comment>
<evidence type="ECO:0000313" key="2">
    <source>
        <dbReference type="Proteomes" id="UP000292423"/>
    </source>
</evidence>
<organism evidence="1 2">
    <name type="scientific">Fluviicoccus keumensis</name>
    <dbReference type="NCBI Taxonomy" id="1435465"/>
    <lineage>
        <taxon>Bacteria</taxon>
        <taxon>Pseudomonadati</taxon>
        <taxon>Pseudomonadota</taxon>
        <taxon>Gammaproteobacteria</taxon>
        <taxon>Moraxellales</taxon>
        <taxon>Moraxellaceae</taxon>
        <taxon>Fluviicoccus</taxon>
    </lineage>
</organism>
<proteinExistence type="predicted"/>
<dbReference type="OrthoDB" id="4380123at2"/>
<dbReference type="AlphaFoldDB" id="A0A4V2G3T5"/>
<sequence>MCLIVFAWRRVPGQPLVLLGNRDEFYARPATAVRFWEDAPHLLAGRDEQEGGTWLGVTRSGRWAALTNYREPGGMQPGELSRGKLVADFLKGDDDPLAFLTAIAGEAGRYNGFNLLVGTREEAAVFSNRGTALRLLEPGLYGLSNHLLDSPWPKTQRLKQGLAQALRQPWQEDPAQLMTWLEDVTPPEDDELPDTGVGLVWERLLGTAFIRSPMYGTRASSCLLLGETRARLMEQTWVQGERGEWVDIGFAYED</sequence>
<dbReference type="PANTHER" id="PTHR17985">
    <property type="entry name" value="SER/THR-RICH PROTEIN T10 IN DGCR REGION"/>
    <property type="match status" value="1"/>
</dbReference>
<dbReference type="InterPro" id="IPR008551">
    <property type="entry name" value="TANGO2"/>
</dbReference>
<keyword evidence="2" id="KW-1185">Reference proteome</keyword>
<reference evidence="1 2" key="1">
    <citation type="submission" date="2019-02" db="EMBL/GenBank/DDBJ databases">
        <title>Genomic Encyclopedia of Type Strains, Phase IV (KMG-IV): sequencing the most valuable type-strain genomes for metagenomic binning, comparative biology and taxonomic classification.</title>
        <authorList>
            <person name="Goeker M."/>
        </authorList>
    </citation>
    <scope>NUCLEOTIDE SEQUENCE [LARGE SCALE GENOMIC DNA]</scope>
    <source>
        <strain evidence="1 2">DSM 105135</strain>
    </source>
</reference>
<name>A0A4V2G3T5_9GAMM</name>